<evidence type="ECO:0000256" key="1">
    <source>
        <dbReference type="SAM" id="MobiDB-lite"/>
    </source>
</evidence>
<feature type="compositionally biased region" description="Low complexity" evidence="1">
    <location>
        <begin position="196"/>
        <end position="205"/>
    </location>
</feature>
<name>A0ABM1A5H4_APLCA</name>
<protein>
    <submittedName>
        <fullName evidence="3">Glycine, alanine and asparagine-rich protein</fullName>
    </submittedName>
</protein>
<feature type="compositionally biased region" description="Low complexity" evidence="1">
    <location>
        <begin position="588"/>
        <end position="602"/>
    </location>
</feature>
<dbReference type="GeneID" id="106012536"/>
<dbReference type="Proteomes" id="UP000694888">
    <property type="component" value="Unplaced"/>
</dbReference>
<keyword evidence="2" id="KW-1185">Reference proteome</keyword>
<evidence type="ECO:0000313" key="3">
    <source>
        <dbReference type="RefSeq" id="XP_012941212.1"/>
    </source>
</evidence>
<feature type="compositionally biased region" description="Gly residues" evidence="1">
    <location>
        <begin position="206"/>
        <end position="233"/>
    </location>
</feature>
<feature type="compositionally biased region" description="Gly residues" evidence="1">
    <location>
        <begin position="173"/>
        <end position="188"/>
    </location>
</feature>
<feature type="region of interest" description="Disordered" evidence="1">
    <location>
        <begin position="553"/>
        <end position="602"/>
    </location>
</feature>
<accession>A0ABM1A5H4</accession>
<reference evidence="3" key="1">
    <citation type="submission" date="2025-08" db="UniProtKB">
        <authorList>
            <consortium name="RefSeq"/>
        </authorList>
    </citation>
    <scope>IDENTIFICATION</scope>
</reference>
<evidence type="ECO:0000313" key="2">
    <source>
        <dbReference type="Proteomes" id="UP000694888"/>
    </source>
</evidence>
<feature type="compositionally biased region" description="Low complexity" evidence="1">
    <location>
        <begin position="234"/>
        <end position="249"/>
    </location>
</feature>
<feature type="compositionally biased region" description="Basic and acidic residues" evidence="1">
    <location>
        <begin position="252"/>
        <end position="267"/>
    </location>
</feature>
<proteinExistence type="predicted"/>
<dbReference type="RefSeq" id="XP_012941212.1">
    <property type="nucleotide sequence ID" value="XM_013085758.2"/>
</dbReference>
<feature type="region of interest" description="Disordered" evidence="1">
    <location>
        <begin position="468"/>
        <end position="501"/>
    </location>
</feature>
<sequence length="625" mass="65125">MSCVRFSLLSPADIVEFVEPNTSLFTGTVGRDMLVSIYRTHMMILSGLTPTPPEPPRNYQSPPTFPGSGSLYFRPLEYADTRCSQFHFNIQSQLNSQQLLFNSQQQSNSRQPLSRKPEEDKALTQPRSEVVEPASSWGKSPCLPCEAKLMSADEDTQKTGSGGKGKGGEDDGGVGGVGGGGSSRNGGSGREDEGGDSNSLGSRSVCGGGGGGSGGGGRGGGSGGGGGGSGGRGASTAAASTSAAAAVSCNAEPERKTITIRTPERCEGAQLDLLLTPKVSERSLTLGSETDDNSKGREGGDSNEMTSSSKDCAKDCAKDYATDCAKDHAKNREKDCFKDYAKDCAKTRTKDCIKDRARDYAKDYSKDYTKDCAKDCFTDRARDSRRFTKATSEVPGRRGRSSLERSTTSRGSCGCENPGDDVIDRSGFPGRSGPSSLVTRGRLKTPCHVTGFSHVSAREGGVTSRLRSVRSGRPTRCTAGEQGAGPGVMSRVSSGRRFGYGTRIGGGGGGWERGGRGGRGCGVCDSVTSRNGATTAPPPSLVLLVQAPRGPAEVTSSSVEAPGLQEARKTSRVSFDLTPSYDLQDSGLPRTDTPPTTHDTLDTLSRAAVLLGGEGRAGPKEGGTS</sequence>
<organism evidence="2 3">
    <name type="scientific">Aplysia californica</name>
    <name type="common">California sea hare</name>
    <dbReference type="NCBI Taxonomy" id="6500"/>
    <lineage>
        <taxon>Eukaryota</taxon>
        <taxon>Metazoa</taxon>
        <taxon>Spiralia</taxon>
        <taxon>Lophotrochozoa</taxon>
        <taxon>Mollusca</taxon>
        <taxon>Gastropoda</taxon>
        <taxon>Heterobranchia</taxon>
        <taxon>Euthyneura</taxon>
        <taxon>Tectipleura</taxon>
        <taxon>Aplysiida</taxon>
        <taxon>Aplysioidea</taxon>
        <taxon>Aplysiidae</taxon>
        <taxon>Aplysia</taxon>
    </lineage>
</organism>
<feature type="region of interest" description="Disordered" evidence="1">
    <location>
        <begin position="101"/>
        <end position="310"/>
    </location>
</feature>
<feature type="compositionally biased region" description="Low complexity" evidence="1">
    <location>
        <begin position="101"/>
        <end position="114"/>
    </location>
</feature>
<gene>
    <name evidence="3" type="primary">LOC106012536</name>
</gene>
<feature type="region of interest" description="Disordered" evidence="1">
    <location>
        <begin position="387"/>
        <end position="418"/>
    </location>
</feature>